<accession>A0A8D0EVI9</accession>
<reference evidence="2" key="1">
    <citation type="submission" date="2025-08" db="UniProtKB">
        <authorList>
            <consortium name="Ensembl"/>
        </authorList>
    </citation>
    <scope>IDENTIFICATION</scope>
</reference>
<organism evidence="2 3">
    <name type="scientific">Strix occidentalis caurina</name>
    <name type="common">northern spotted owl</name>
    <dbReference type="NCBI Taxonomy" id="311401"/>
    <lineage>
        <taxon>Eukaryota</taxon>
        <taxon>Metazoa</taxon>
        <taxon>Chordata</taxon>
        <taxon>Craniata</taxon>
        <taxon>Vertebrata</taxon>
        <taxon>Euteleostomi</taxon>
        <taxon>Archelosauria</taxon>
        <taxon>Archosauria</taxon>
        <taxon>Dinosauria</taxon>
        <taxon>Saurischia</taxon>
        <taxon>Theropoda</taxon>
        <taxon>Coelurosauria</taxon>
        <taxon>Aves</taxon>
        <taxon>Neognathae</taxon>
        <taxon>Neoaves</taxon>
        <taxon>Telluraves</taxon>
        <taxon>Strigiformes</taxon>
        <taxon>Strigidae</taxon>
        <taxon>Strix</taxon>
    </lineage>
</organism>
<name>A0A8D0EVI9_STROC</name>
<sequence length="70" mass="7045">MYTLTRGPSKLATQRRTGTGAPGTGRAGSLAGDPNSDLLLPVGRGFHPSPGAPWGCAGGWGCSSKCECLV</sequence>
<evidence type="ECO:0000313" key="2">
    <source>
        <dbReference type="Ensembl" id="ENSSOCP00000005987.1"/>
    </source>
</evidence>
<proteinExistence type="predicted"/>
<feature type="region of interest" description="Disordered" evidence="1">
    <location>
        <begin position="1"/>
        <end position="34"/>
    </location>
</feature>
<protein>
    <submittedName>
        <fullName evidence="2">Uncharacterized protein</fullName>
    </submittedName>
</protein>
<dbReference type="Proteomes" id="UP000694551">
    <property type="component" value="Unplaced"/>
</dbReference>
<reference evidence="2" key="2">
    <citation type="submission" date="2025-09" db="UniProtKB">
        <authorList>
            <consortium name="Ensembl"/>
        </authorList>
    </citation>
    <scope>IDENTIFICATION</scope>
</reference>
<evidence type="ECO:0000313" key="3">
    <source>
        <dbReference type="Proteomes" id="UP000694551"/>
    </source>
</evidence>
<evidence type="ECO:0000256" key="1">
    <source>
        <dbReference type="SAM" id="MobiDB-lite"/>
    </source>
</evidence>
<dbReference type="Ensembl" id="ENSSOCT00000006146.1">
    <property type="protein sequence ID" value="ENSSOCP00000005987.1"/>
    <property type="gene ID" value="ENSSOCG00000004621.1"/>
</dbReference>
<keyword evidence="3" id="KW-1185">Reference proteome</keyword>
<dbReference type="AlphaFoldDB" id="A0A8D0EVI9"/>